<dbReference type="AlphaFoldDB" id="V9D0S8"/>
<dbReference type="HOGENOM" id="CLU_120062_0_1_1"/>
<feature type="region of interest" description="Disordered" evidence="1">
    <location>
        <begin position="1"/>
        <end position="135"/>
    </location>
</feature>
<protein>
    <submittedName>
        <fullName evidence="2">Uncharacterized protein</fullName>
    </submittedName>
</protein>
<name>V9D0S8_9EURO</name>
<evidence type="ECO:0000313" key="2">
    <source>
        <dbReference type="EMBL" id="ETI20534.1"/>
    </source>
</evidence>
<reference evidence="2 3" key="1">
    <citation type="submission" date="2013-03" db="EMBL/GenBank/DDBJ databases">
        <title>The Genome Sequence of Cladophialophora carrionii CBS 160.54.</title>
        <authorList>
            <consortium name="The Broad Institute Genomics Platform"/>
            <person name="Cuomo C."/>
            <person name="de Hoog S."/>
            <person name="Gorbushina A."/>
            <person name="Walker B."/>
            <person name="Young S.K."/>
            <person name="Zeng Q."/>
            <person name="Gargeya S."/>
            <person name="Fitzgerald M."/>
            <person name="Haas B."/>
            <person name="Abouelleil A."/>
            <person name="Allen A.W."/>
            <person name="Alvarado L."/>
            <person name="Arachchi H.M."/>
            <person name="Berlin A.M."/>
            <person name="Chapman S.B."/>
            <person name="Gainer-Dewar J."/>
            <person name="Goldberg J."/>
            <person name="Griggs A."/>
            <person name="Gujja S."/>
            <person name="Hansen M."/>
            <person name="Howarth C."/>
            <person name="Imamovic A."/>
            <person name="Ireland A."/>
            <person name="Larimer J."/>
            <person name="McCowan C."/>
            <person name="Murphy C."/>
            <person name="Pearson M."/>
            <person name="Poon T.W."/>
            <person name="Priest M."/>
            <person name="Roberts A."/>
            <person name="Saif S."/>
            <person name="Shea T."/>
            <person name="Sisk P."/>
            <person name="Sykes S."/>
            <person name="Wortman J."/>
            <person name="Nusbaum C."/>
            <person name="Birren B."/>
        </authorList>
    </citation>
    <scope>NUCLEOTIDE SEQUENCE [LARGE SCALE GENOMIC DNA]</scope>
    <source>
        <strain evidence="2 3">CBS 160.54</strain>
    </source>
</reference>
<proteinExistence type="predicted"/>
<organism evidence="2 3">
    <name type="scientific">Cladophialophora carrionii CBS 160.54</name>
    <dbReference type="NCBI Taxonomy" id="1279043"/>
    <lineage>
        <taxon>Eukaryota</taxon>
        <taxon>Fungi</taxon>
        <taxon>Dikarya</taxon>
        <taxon>Ascomycota</taxon>
        <taxon>Pezizomycotina</taxon>
        <taxon>Eurotiomycetes</taxon>
        <taxon>Chaetothyriomycetidae</taxon>
        <taxon>Chaetothyriales</taxon>
        <taxon>Herpotrichiellaceae</taxon>
        <taxon>Cladophialophora</taxon>
    </lineage>
</organism>
<evidence type="ECO:0000256" key="1">
    <source>
        <dbReference type="SAM" id="MobiDB-lite"/>
    </source>
</evidence>
<gene>
    <name evidence="2" type="ORF">G647_08571</name>
</gene>
<evidence type="ECO:0000313" key="3">
    <source>
        <dbReference type="Proteomes" id="UP000030678"/>
    </source>
</evidence>
<sequence length="135" mass="14944">MPRLPSSLLRPHVLPSAALRQHPRLLSVTRSLSSTDGGQHSEPSSTDDKSTTRAQDTGPGWGGREGRDHAVKRPPYDVHAETAQEGMKEHEQGKEGSDAISRKDERKNQQKAKEEFPESPVVIGMNEERGSKDHF</sequence>
<feature type="compositionally biased region" description="Basic and acidic residues" evidence="1">
    <location>
        <begin position="64"/>
        <end position="116"/>
    </location>
</feature>
<dbReference type="RefSeq" id="XP_008731102.1">
    <property type="nucleotide sequence ID" value="XM_008732880.1"/>
</dbReference>
<feature type="compositionally biased region" description="Low complexity" evidence="1">
    <location>
        <begin position="24"/>
        <end position="35"/>
    </location>
</feature>
<accession>V9D0S8</accession>
<dbReference type="Proteomes" id="UP000030678">
    <property type="component" value="Unassembled WGS sequence"/>
</dbReference>
<dbReference type="GeneID" id="19987064"/>
<feature type="compositionally biased region" description="Basic and acidic residues" evidence="1">
    <location>
        <begin position="126"/>
        <end position="135"/>
    </location>
</feature>
<dbReference type="OrthoDB" id="3945172at2759"/>
<dbReference type="VEuPathDB" id="FungiDB:G647_08571"/>
<dbReference type="EMBL" id="KB822708">
    <property type="protein sequence ID" value="ETI20534.1"/>
    <property type="molecule type" value="Genomic_DNA"/>
</dbReference>